<sequence length="201" mass="24200">MTQKELNLRQRRWLELLKDYDLIINYHLGKDNLDQRFDNKSVKLRRMMKSYRPNKYKVSQILTQCFRLIQTVVCYSKIEYVHRRIQNWYRRCYMKHTMQVKAEHQVPSGLLQPITIPEWKWERITMDFVSGLPLSPKKKNVVRVMPRTLFRRRIQHLNFDYSFPYDIGIDLRTNRIEEGGSDVISGPLIGLKPKPSLGFKK</sequence>
<name>A0A5B6WSH2_9ROSI</name>
<dbReference type="PANTHER" id="PTHR45835">
    <property type="entry name" value="YALI0A06105P"/>
    <property type="match status" value="1"/>
</dbReference>
<keyword evidence="2" id="KW-1185">Reference proteome</keyword>
<dbReference type="OrthoDB" id="413122at2759"/>
<evidence type="ECO:0000313" key="1">
    <source>
        <dbReference type="EMBL" id="KAA3484236.1"/>
    </source>
</evidence>
<comment type="caution">
    <text evidence="1">The sequence shown here is derived from an EMBL/GenBank/DDBJ whole genome shotgun (WGS) entry which is preliminary data.</text>
</comment>
<dbReference type="PANTHER" id="PTHR45835:SF99">
    <property type="entry name" value="CHROMO DOMAIN-CONTAINING PROTEIN-RELATED"/>
    <property type="match status" value="1"/>
</dbReference>
<reference evidence="2" key="1">
    <citation type="journal article" date="2019" name="Plant Biotechnol. J.">
        <title>Genome sequencing of the Australian wild diploid species Gossypium australe highlights disease resistance and delayed gland morphogenesis.</title>
        <authorList>
            <person name="Cai Y."/>
            <person name="Cai X."/>
            <person name="Wang Q."/>
            <person name="Wang P."/>
            <person name="Zhang Y."/>
            <person name="Cai C."/>
            <person name="Xu Y."/>
            <person name="Wang K."/>
            <person name="Zhou Z."/>
            <person name="Wang C."/>
            <person name="Geng S."/>
            <person name="Li B."/>
            <person name="Dong Q."/>
            <person name="Hou Y."/>
            <person name="Wang H."/>
            <person name="Ai P."/>
            <person name="Liu Z."/>
            <person name="Yi F."/>
            <person name="Sun M."/>
            <person name="An G."/>
            <person name="Cheng J."/>
            <person name="Zhang Y."/>
            <person name="Shi Q."/>
            <person name="Xie Y."/>
            <person name="Shi X."/>
            <person name="Chang Y."/>
            <person name="Huang F."/>
            <person name="Chen Y."/>
            <person name="Hong S."/>
            <person name="Mi L."/>
            <person name="Sun Q."/>
            <person name="Zhang L."/>
            <person name="Zhou B."/>
            <person name="Peng R."/>
            <person name="Zhang X."/>
            <person name="Liu F."/>
        </authorList>
    </citation>
    <scope>NUCLEOTIDE SEQUENCE [LARGE SCALE GENOMIC DNA]</scope>
    <source>
        <strain evidence="2">cv. PA1801</strain>
    </source>
</reference>
<evidence type="ECO:0000313" key="2">
    <source>
        <dbReference type="Proteomes" id="UP000325315"/>
    </source>
</evidence>
<dbReference type="AlphaFoldDB" id="A0A5B6WSH2"/>
<dbReference type="Proteomes" id="UP000325315">
    <property type="component" value="Unassembled WGS sequence"/>
</dbReference>
<accession>A0A5B6WSH2</accession>
<dbReference type="EMBL" id="SMMG02000002">
    <property type="protein sequence ID" value="KAA3484236.1"/>
    <property type="molecule type" value="Genomic_DNA"/>
</dbReference>
<gene>
    <name evidence="1" type="ORF">EPI10_006331</name>
</gene>
<organism evidence="1 2">
    <name type="scientific">Gossypium australe</name>
    <dbReference type="NCBI Taxonomy" id="47621"/>
    <lineage>
        <taxon>Eukaryota</taxon>
        <taxon>Viridiplantae</taxon>
        <taxon>Streptophyta</taxon>
        <taxon>Embryophyta</taxon>
        <taxon>Tracheophyta</taxon>
        <taxon>Spermatophyta</taxon>
        <taxon>Magnoliopsida</taxon>
        <taxon>eudicotyledons</taxon>
        <taxon>Gunneridae</taxon>
        <taxon>Pentapetalae</taxon>
        <taxon>rosids</taxon>
        <taxon>malvids</taxon>
        <taxon>Malvales</taxon>
        <taxon>Malvaceae</taxon>
        <taxon>Malvoideae</taxon>
        <taxon>Gossypium</taxon>
    </lineage>
</organism>
<protein>
    <submittedName>
        <fullName evidence="1">Transposon Ty3-I Gag-Pol polyprotein</fullName>
    </submittedName>
</protein>
<proteinExistence type="predicted"/>